<dbReference type="HOGENOM" id="CLU_573715_0_0_1"/>
<accession>G9NIB6</accession>
<sequence length="476" mass="54170">MQLTGKYKSISNSLSQTVHFIKESSEAKIIQEEKKREEIFGRLTHLPIEAESDESSIAKLSIQESDTPQGYYYVPFRHNQNFFGREELLLEIEQKLESRDDALRSLSIWGTGGVGKTQIALEFAYRQHRKGVKYILWIPSEHHSESAKAFTQVAGLLKLSGATTSKGHEQNKLLVLHFLQHTSKCLKLLEGSLPSCGSGSILITCRSEILASSVADEQIEIPVLTDREGSTLMLKQLGIANPSAKERELTEEFSSELGGLSLAIDLMSRHMRTRKKGVAQFLPYYREKRALLHRNPQRGITNIYYNGDLESSWTIAFGQLDEQSIKVFRVLCMLAPDRIPLTVLSHEAVTSSNPEHKEGEKLDEEDLENIIVNLVDLALVRTNDTSTMLSVHRLTQLAFREHQKSCQVETFIRVCKILRDLFPRQDKGFALFNHWIDCEKLAEHVQMLCERYQSMCQASQSLYLEDFSYLLSDCGR</sequence>
<dbReference type="Gene3D" id="3.40.50.300">
    <property type="entry name" value="P-loop containing nucleotide triphosphate hydrolases"/>
    <property type="match status" value="1"/>
</dbReference>
<dbReference type="GO" id="GO:0043531">
    <property type="term" value="F:ADP binding"/>
    <property type="evidence" value="ECO:0007669"/>
    <property type="project" value="InterPro"/>
</dbReference>
<dbReference type="STRING" id="452589.G9NIB6"/>
<dbReference type="AlphaFoldDB" id="G9NIB6"/>
<dbReference type="PANTHER" id="PTHR35205">
    <property type="entry name" value="NB-ARC AND TPR DOMAIN PROTEIN"/>
    <property type="match status" value="1"/>
</dbReference>
<dbReference type="PANTHER" id="PTHR35205:SF1">
    <property type="entry name" value="ZU5 DOMAIN-CONTAINING PROTEIN"/>
    <property type="match status" value="1"/>
</dbReference>
<dbReference type="SUPFAM" id="SSF52540">
    <property type="entry name" value="P-loop containing nucleoside triphosphate hydrolases"/>
    <property type="match status" value="1"/>
</dbReference>
<feature type="domain" description="DUF7779" evidence="1">
    <location>
        <begin position="316"/>
        <end position="401"/>
    </location>
</feature>
<gene>
    <name evidence="2" type="ORF">TRIATDRAFT_189576</name>
</gene>
<keyword evidence="3" id="KW-1185">Reference proteome</keyword>
<comment type="caution">
    <text evidence="2">The sequence shown here is derived from an EMBL/GenBank/DDBJ whole genome shotgun (WGS) entry which is preliminary data.</text>
</comment>
<evidence type="ECO:0000313" key="3">
    <source>
        <dbReference type="Proteomes" id="UP000005426"/>
    </source>
</evidence>
<evidence type="ECO:0000259" key="1">
    <source>
        <dbReference type="Pfam" id="PF25000"/>
    </source>
</evidence>
<dbReference type="InterPro" id="IPR027417">
    <property type="entry name" value="P-loop_NTPase"/>
</dbReference>
<dbReference type="Proteomes" id="UP000005426">
    <property type="component" value="Unassembled WGS sequence"/>
</dbReference>
<organism evidence="2 3">
    <name type="scientific">Hypocrea atroviridis (strain ATCC 20476 / IMI 206040)</name>
    <name type="common">Trichoderma atroviride</name>
    <dbReference type="NCBI Taxonomy" id="452589"/>
    <lineage>
        <taxon>Eukaryota</taxon>
        <taxon>Fungi</taxon>
        <taxon>Dikarya</taxon>
        <taxon>Ascomycota</taxon>
        <taxon>Pezizomycotina</taxon>
        <taxon>Sordariomycetes</taxon>
        <taxon>Hypocreomycetidae</taxon>
        <taxon>Hypocreales</taxon>
        <taxon>Hypocreaceae</taxon>
        <taxon>Trichoderma</taxon>
    </lineage>
</organism>
<dbReference type="Pfam" id="PF25000">
    <property type="entry name" value="DUF7779"/>
    <property type="match status" value="1"/>
</dbReference>
<reference evidence="2 3" key="1">
    <citation type="journal article" date="2011" name="Genome Biol.">
        <title>Comparative genome sequence analysis underscores mycoparasitism as the ancestral life style of Trichoderma.</title>
        <authorList>
            <person name="Kubicek C.P."/>
            <person name="Herrera-Estrella A."/>
            <person name="Seidl-Seiboth V."/>
            <person name="Martinez D.A."/>
            <person name="Druzhinina I.S."/>
            <person name="Thon M."/>
            <person name="Zeilinger S."/>
            <person name="Casas-Flores S."/>
            <person name="Horwitz B.A."/>
            <person name="Mukherjee P.K."/>
            <person name="Mukherjee M."/>
            <person name="Kredics L."/>
            <person name="Alcaraz L.D."/>
            <person name="Aerts A."/>
            <person name="Antal Z."/>
            <person name="Atanasova L."/>
            <person name="Cervantes-Badillo M.G."/>
            <person name="Challacombe J."/>
            <person name="Chertkov O."/>
            <person name="McCluskey K."/>
            <person name="Coulpier F."/>
            <person name="Deshpande N."/>
            <person name="von Doehren H."/>
            <person name="Ebbole D.J."/>
            <person name="Esquivel-Naranjo E.U."/>
            <person name="Fekete E."/>
            <person name="Flipphi M."/>
            <person name="Glaser F."/>
            <person name="Gomez-Rodriguez E.Y."/>
            <person name="Gruber S."/>
            <person name="Han C."/>
            <person name="Henrissat B."/>
            <person name="Hermosa R."/>
            <person name="Hernandez-Onate M."/>
            <person name="Karaffa L."/>
            <person name="Kosti I."/>
            <person name="Le Crom S."/>
            <person name="Lindquist E."/>
            <person name="Lucas S."/>
            <person name="Luebeck M."/>
            <person name="Luebeck P.S."/>
            <person name="Margeot A."/>
            <person name="Metz B."/>
            <person name="Misra M."/>
            <person name="Nevalainen H."/>
            <person name="Omann M."/>
            <person name="Packer N."/>
            <person name="Perrone G."/>
            <person name="Uresti-Rivera E.E."/>
            <person name="Salamov A."/>
            <person name="Schmoll M."/>
            <person name="Seiboth B."/>
            <person name="Shapiro H."/>
            <person name="Sukno S."/>
            <person name="Tamayo-Ramos J.A."/>
            <person name="Tisch D."/>
            <person name="Wiest A."/>
            <person name="Wilkinson H.H."/>
            <person name="Zhang M."/>
            <person name="Coutinho P.M."/>
            <person name="Kenerley C.M."/>
            <person name="Monte E."/>
            <person name="Baker S.E."/>
            <person name="Grigoriev I.V."/>
        </authorList>
    </citation>
    <scope>NUCLEOTIDE SEQUENCE [LARGE SCALE GENOMIC DNA]</scope>
    <source>
        <strain evidence="3">ATCC 20476 / IMI 206040</strain>
    </source>
</reference>
<dbReference type="EMBL" id="ABDG02000016">
    <property type="protein sequence ID" value="EHK49529.1"/>
    <property type="molecule type" value="Genomic_DNA"/>
</dbReference>
<dbReference type="OMA" id="YEENMSA"/>
<dbReference type="OrthoDB" id="4870852at2759"/>
<proteinExistence type="predicted"/>
<dbReference type="eggNOG" id="ENOG502RUFF">
    <property type="taxonomic scope" value="Eukaryota"/>
</dbReference>
<name>G9NIB6_HYPAI</name>
<protein>
    <recommendedName>
        <fullName evidence="1">DUF7779 domain-containing protein</fullName>
    </recommendedName>
</protein>
<dbReference type="InterPro" id="IPR056681">
    <property type="entry name" value="DUF7779"/>
</dbReference>
<evidence type="ECO:0000313" key="2">
    <source>
        <dbReference type="EMBL" id="EHK49529.1"/>
    </source>
</evidence>